<dbReference type="OrthoDB" id="6362414at2759"/>
<evidence type="ECO:0000256" key="2">
    <source>
        <dbReference type="ARBA" id="ARBA00023043"/>
    </source>
</evidence>
<keyword evidence="1" id="KW-0677">Repeat</keyword>
<sequence>MPTPDPVSKRDCRCCCTSKERNEERRKETKERKKRGKGGRLEEISGTSLTTFASLAPHGEDSELRDQQQVLVLSLRRAVGTDVPTTTTARDDQACSFFAQREREKERTGGSTPSPALHHLLSSRGANDRQRFFLVVGRVLISRENFDRDMIIGSGRHTCRRHYADNLLMSHLWQKGENTLNAKLAAARAPYYHYCVRDIKVSRAALNIPPIYRRVYVFARSTQKTKKLHTADAAAAAECFERDRHLSTFNLIYADFCSIAPNGTRSCGSFPRELSRARTPISIYYGHLYIQPDVERSVVGGEAVDKHVEHPKLDKLKRLRETFLWKFHTHRDQFFNEFGLLIRDWKEQVPNLRDIFAKQEMDWLLEACIKWSSWSLEIVEFVAHSGYKDQPDLDEDGKPRLCRTTAVHKIAECHQSASTIKVLENLFKIYDKFHVNYTDESGYSHFYMACKYGLDHVAEKFLELGQDPDCLDPKTGNSILYFVAAKDLTYSNTSIILLLLKHGADASQTKDDGTTPLHVICQHRDCTTYSVISMLLESVDELQQTVLINAQDKWGDTPLHLALKDGYNIGTVQELLRRGANPNLANAQGQTPLHVICQSDKNSSLLKLFFDFIDAFGNTVQIDARNKEGNTPLHLAISWGDAKMVESLLIRGADPCLDNAEGLPPLHLIARRDVHGDMMQIFLSTNKERQQTVGIDGRDKSGKTALEWAVMRCLPLAVVSLLDCGADVSSFVFPTPSDSDEYGNINPGGLLDDLDDADFDEALLNDLDDADFDEALLHDLDDDDSDYHVLDSESSLNRLTTAAGLLAIVELLESRGYEMSREDGLKLMGFFDKYGLYESTNFSTSKDVDDLVDSLFEKMAKNPTYMDDFEFVSSYEFHKIAYESMEACSVRLCEKILTKFCRDWAMDPFMELIHDRLPILCCEMIIETLKNKDLFNVCLAVAGPTRIDEAAKAADFLNVRINSAPRAGGIHACARGDRQEPLQQQRKQVSMRKVRANRVRRRREFLTGTFARAGGKPAFLLTSQSARLTHSSSGRELSLADFIAHCVNRAYSLIFQRSSNEVSISRITNYYYDEIFGYLVSEALICTDQLRFFFTSRLELCIGQAFEQQEESVQGTRRRTHSIEEEEEEARGEGRGGREESRRRRNEKCSSSNAADLERPVAVQQQRQSTYER</sequence>
<evidence type="ECO:0000313" key="5">
    <source>
        <dbReference type="EMBL" id="CAB0028190.1"/>
    </source>
</evidence>
<feature type="region of interest" description="Disordered" evidence="4">
    <location>
        <begin position="1112"/>
        <end position="1173"/>
    </location>
</feature>
<dbReference type="PROSITE" id="PS50297">
    <property type="entry name" value="ANK_REP_REGION"/>
    <property type="match status" value="2"/>
</dbReference>
<dbReference type="PANTHER" id="PTHR24198:SF165">
    <property type="entry name" value="ANKYRIN REPEAT-CONTAINING PROTEIN-RELATED"/>
    <property type="match status" value="1"/>
</dbReference>
<dbReference type="SMART" id="SM00248">
    <property type="entry name" value="ANK"/>
    <property type="match status" value="8"/>
</dbReference>
<dbReference type="PANTHER" id="PTHR24198">
    <property type="entry name" value="ANKYRIN REPEAT AND PROTEIN KINASE DOMAIN-CONTAINING PROTEIN"/>
    <property type="match status" value="1"/>
</dbReference>
<protein>
    <submittedName>
        <fullName evidence="5">Uncharacterized protein</fullName>
    </submittedName>
</protein>
<proteinExistence type="predicted"/>
<feature type="compositionally biased region" description="Basic and acidic residues" evidence="4">
    <location>
        <begin position="1131"/>
        <end position="1142"/>
    </location>
</feature>
<evidence type="ECO:0000256" key="1">
    <source>
        <dbReference type="ARBA" id="ARBA00022737"/>
    </source>
</evidence>
<feature type="compositionally biased region" description="Polar residues" evidence="4">
    <location>
        <begin position="1163"/>
        <end position="1173"/>
    </location>
</feature>
<feature type="region of interest" description="Disordered" evidence="4">
    <location>
        <begin position="101"/>
        <end position="120"/>
    </location>
</feature>
<keyword evidence="2 3" id="KW-0040">ANK repeat</keyword>
<dbReference type="SUPFAM" id="SSF48403">
    <property type="entry name" value="Ankyrin repeat"/>
    <property type="match status" value="1"/>
</dbReference>
<feature type="region of interest" description="Disordered" evidence="4">
    <location>
        <begin position="20"/>
        <end position="45"/>
    </location>
</feature>
<dbReference type="Gene3D" id="1.25.40.20">
    <property type="entry name" value="Ankyrin repeat-containing domain"/>
    <property type="match status" value="2"/>
</dbReference>
<dbReference type="AlphaFoldDB" id="A0A6H5HV50"/>
<dbReference type="EMBL" id="CADCXV010000091">
    <property type="protein sequence ID" value="CAB0028190.1"/>
    <property type="molecule type" value="Genomic_DNA"/>
</dbReference>
<gene>
    <name evidence="5" type="ORF">TBRA_LOCUS402</name>
</gene>
<evidence type="ECO:0000256" key="4">
    <source>
        <dbReference type="SAM" id="MobiDB-lite"/>
    </source>
</evidence>
<feature type="non-terminal residue" evidence="5">
    <location>
        <position position="1173"/>
    </location>
</feature>
<evidence type="ECO:0000313" key="6">
    <source>
        <dbReference type="Proteomes" id="UP000479190"/>
    </source>
</evidence>
<keyword evidence="6" id="KW-1185">Reference proteome</keyword>
<accession>A0A6H5HV50</accession>
<dbReference type="Proteomes" id="UP000479190">
    <property type="component" value="Unassembled WGS sequence"/>
</dbReference>
<feature type="repeat" description="ANK" evidence="3">
    <location>
        <begin position="554"/>
        <end position="587"/>
    </location>
</feature>
<evidence type="ECO:0000256" key="3">
    <source>
        <dbReference type="PROSITE-ProRule" id="PRU00023"/>
    </source>
</evidence>
<dbReference type="Pfam" id="PF12796">
    <property type="entry name" value="Ank_2"/>
    <property type="match status" value="1"/>
</dbReference>
<organism evidence="5 6">
    <name type="scientific">Trichogramma brassicae</name>
    <dbReference type="NCBI Taxonomy" id="86971"/>
    <lineage>
        <taxon>Eukaryota</taxon>
        <taxon>Metazoa</taxon>
        <taxon>Ecdysozoa</taxon>
        <taxon>Arthropoda</taxon>
        <taxon>Hexapoda</taxon>
        <taxon>Insecta</taxon>
        <taxon>Pterygota</taxon>
        <taxon>Neoptera</taxon>
        <taxon>Endopterygota</taxon>
        <taxon>Hymenoptera</taxon>
        <taxon>Apocrita</taxon>
        <taxon>Proctotrupomorpha</taxon>
        <taxon>Chalcidoidea</taxon>
        <taxon>Trichogrammatidae</taxon>
        <taxon>Trichogramma</taxon>
    </lineage>
</organism>
<feature type="compositionally biased region" description="Basic and acidic residues" evidence="4">
    <location>
        <begin position="20"/>
        <end position="31"/>
    </location>
</feature>
<dbReference type="InterPro" id="IPR002110">
    <property type="entry name" value="Ankyrin_rpt"/>
</dbReference>
<dbReference type="InterPro" id="IPR036770">
    <property type="entry name" value="Ankyrin_rpt-contain_sf"/>
</dbReference>
<feature type="repeat" description="ANK" evidence="3">
    <location>
        <begin position="628"/>
        <end position="660"/>
    </location>
</feature>
<dbReference type="PROSITE" id="PS50088">
    <property type="entry name" value="ANK_REPEAT"/>
    <property type="match status" value="2"/>
</dbReference>
<name>A0A6H5HV50_9HYME</name>
<reference evidence="5 6" key="1">
    <citation type="submission" date="2020-02" db="EMBL/GenBank/DDBJ databases">
        <authorList>
            <person name="Ferguson B K."/>
        </authorList>
    </citation>
    <scope>NUCLEOTIDE SEQUENCE [LARGE SCALE GENOMIC DNA]</scope>
</reference>